<evidence type="ECO:0000313" key="5">
    <source>
        <dbReference type="Ensembl" id="ENSMMOP00000002052.1"/>
    </source>
</evidence>
<dbReference type="PANTHER" id="PTHR15207">
    <property type="entry name" value="NONSYNDROMIC HEARING IMPAIRMENT PROTEIN"/>
    <property type="match status" value="1"/>
</dbReference>
<evidence type="ECO:0000256" key="2">
    <source>
        <dbReference type="ARBA" id="ARBA00009279"/>
    </source>
</evidence>
<organism evidence="5 6">
    <name type="scientific">Mola mola</name>
    <name type="common">Ocean sunfish</name>
    <name type="synonym">Tetraodon mola</name>
    <dbReference type="NCBI Taxonomy" id="94237"/>
    <lineage>
        <taxon>Eukaryota</taxon>
        <taxon>Metazoa</taxon>
        <taxon>Chordata</taxon>
        <taxon>Craniata</taxon>
        <taxon>Vertebrata</taxon>
        <taxon>Euteleostomi</taxon>
        <taxon>Actinopterygii</taxon>
        <taxon>Neopterygii</taxon>
        <taxon>Teleostei</taxon>
        <taxon>Neoteleostei</taxon>
        <taxon>Acanthomorphata</taxon>
        <taxon>Eupercaria</taxon>
        <taxon>Tetraodontiformes</taxon>
        <taxon>Molidae</taxon>
        <taxon>Mola</taxon>
    </lineage>
</organism>
<keyword evidence="3" id="KW-0472">Membrane</keyword>
<dbReference type="OMA" id="FISALAX"/>
<evidence type="ECO:0000259" key="4">
    <source>
        <dbReference type="Pfam" id="PF04598"/>
    </source>
</evidence>
<name>A0A3Q3VTS5_MOLML</name>
<dbReference type="PANTHER" id="PTHR15207:SF3">
    <property type="entry name" value="DEAFNESS, AUTOSOMAL DOMINANT 5-RELATED"/>
    <property type="match status" value="1"/>
</dbReference>
<dbReference type="Ensembl" id="ENSMMOT00000002088.1">
    <property type="protein sequence ID" value="ENSMMOP00000002052.1"/>
    <property type="gene ID" value="ENSMMOG00000001692.1"/>
</dbReference>
<keyword evidence="6" id="KW-1185">Reference proteome</keyword>
<dbReference type="AlphaFoldDB" id="A0A3Q3VTS5"/>
<evidence type="ECO:0000313" key="6">
    <source>
        <dbReference type="Proteomes" id="UP000261620"/>
    </source>
</evidence>
<reference evidence="5" key="2">
    <citation type="submission" date="2025-09" db="UniProtKB">
        <authorList>
            <consortium name="Ensembl"/>
        </authorList>
    </citation>
    <scope>IDENTIFICATION</scope>
</reference>
<comment type="subcellular location">
    <subcellularLocation>
        <location evidence="1">Endomembrane system</location>
    </subcellularLocation>
</comment>
<reference evidence="5" key="1">
    <citation type="submission" date="2025-08" db="UniProtKB">
        <authorList>
            <consortium name="Ensembl"/>
        </authorList>
    </citation>
    <scope>IDENTIFICATION</scope>
</reference>
<dbReference type="GO" id="GO:0005737">
    <property type="term" value="C:cytoplasm"/>
    <property type="evidence" value="ECO:0007669"/>
    <property type="project" value="TreeGrafter"/>
</dbReference>
<protein>
    <recommendedName>
        <fullName evidence="4">Gasdermin pore forming domain-containing protein</fullName>
    </recommendedName>
</protein>
<evidence type="ECO:0000256" key="3">
    <source>
        <dbReference type="ARBA" id="ARBA00023136"/>
    </source>
</evidence>
<dbReference type="STRING" id="94237.ENSMMOP00000002052"/>
<dbReference type="InterPro" id="IPR040460">
    <property type="entry name" value="Gasdermin_pore"/>
</dbReference>
<dbReference type="GO" id="GO:0012505">
    <property type="term" value="C:endomembrane system"/>
    <property type="evidence" value="ECO:0007669"/>
    <property type="project" value="UniProtKB-SubCell"/>
</dbReference>
<comment type="similarity">
    <text evidence="2">Belongs to the gasdermin family.</text>
</comment>
<dbReference type="Proteomes" id="UP000261620">
    <property type="component" value="Unplaced"/>
</dbReference>
<sequence>MLVTATRNFVEEVDHGGLLIPVSSLNDTIALLSVVVKRKRLWFWQRPKYIPTDFKLNDILTGDAPIKPAITETKFIKYNGTYGGNIQGSIDANFGPGRLQSSLNLEGKDSSKLQSSFGSLKKEEVDMQQLLQDTKHRVLDMSHDLVRQTKEKPRQSFGIVKERIVTTQPCSVIEDVQLGGECGGGLSFLRNKLFGISVSCIITNLQVLLKDNASLRKDSNVTMEIPVHTTIAYALIELEIKESGCFELCLMSYTTGGFEVDGPAQKVVVGASGAPADSIKNYQLRQELELLNKHFQLLSALPVTTRSTLLQQITEVMEDQGATPVSSTRLVALPEDVYKNIEHLFASSSMSMKRNGETVTAEINQQAGNLPLILCVAVRGLASLAHCD</sequence>
<accession>A0A3Q3VTS5</accession>
<dbReference type="InterPro" id="IPR042377">
    <property type="entry name" value="GSDME"/>
</dbReference>
<proteinExistence type="inferred from homology"/>
<evidence type="ECO:0000256" key="1">
    <source>
        <dbReference type="ARBA" id="ARBA00004308"/>
    </source>
</evidence>
<dbReference type="Pfam" id="PF04598">
    <property type="entry name" value="Gasdermin"/>
    <property type="match status" value="1"/>
</dbReference>
<dbReference type="GO" id="GO:0012501">
    <property type="term" value="P:programmed cell death"/>
    <property type="evidence" value="ECO:0007669"/>
    <property type="project" value="InterPro"/>
</dbReference>
<feature type="domain" description="Gasdermin pore forming" evidence="4">
    <location>
        <begin position="2"/>
        <end position="259"/>
    </location>
</feature>